<feature type="transmembrane region" description="Helical" evidence="1">
    <location>
        <begin position="6"/>
        <end position="26"/>
    </location>
</feature>
<dbReference type="EMBL" id="CALYLO010000002">
    <property type="protein sequence ID" value="CAH8244637.1"/>
    <property type="molecule type" value="Genomic_DNA"/>
</dbReference>
<comment type="caution">
    <text evidence="2">The sequence shown here is derived from an EMBL/GenBank/DDBJ whole genome shotgun (WGS) entry which is preliminary data.</text>
</comment>
<accession>A0ABM9FZ92</accession>
<organism evidence="2 3">
    <name type="scientific">Paenibacillus melissococcoides</name>
    <dbReference type="NCBI Taxonomy" id="2912268"/>
    <lineage>
        <taxon>Bacteria</taxon>
        <taxon>Bacillati</taxon>
        <taxon>Bacillota</taxon>
        <taxon>Bacilli</taxon>
        <taxon>Bacillales</taxon>
        <taxon>Paenibacillaceae</taxon>
        <taxon>Paenibacillus</taxon>
    </lineage>
</organism>
<keyword evidence="3" id="KW-1185">Reference proteome</keyword>
<dbReference type="Gene3D" id="2.60.320.10">
    <property type="entry name" value="N-utilization substance G protein NusG, insert domain"/>
    <property type="match status" value="1"/>
</dbReference>
<name>A0ABM9FZ92_9BACL</name>
<evidence type="ECO:0000256" key="1">
    <source>
        <dbReference type="SAM" id="Phobius"/>
    </source>
</evidence>
<reference evidence="2" key="1">
    <citation type="submission" date="2022-06" db="EMBL/GenBank/DDBJ databases">
        <authorList>
            <person name="Dietemann V."/>
            <person name="Ory F."/>
            <person name="Dainat B."/>
            <person name="Oberhansli S."/>
        </authorList>
    </citation>
    <scope>NUCLEOTIDE SEQUENCE</scope>
    <source>
        <strain evidence="2">Ena-SAMPLE-TAB-26-04-2022-14:26:32:270-5432</strain>
    </source>
</reference>
<gene>
    <name evidence="2" type="ORF">WJ0W_001867</name>
</gene>
<sequence length="131" mass="14687">MKRGDLILIGVIVIAALAFLVPKWLFQQESENLHNSKVFANITVDGELYQKVELTKEEQIIKVETSKGLNILKVHDYGIEMFEADCPDKVCLSFGFVTRPNSTIVCIPHRVLVELVSEDGAEEDEIDAVVQ</sequence>
<protein>
    <submittedName>
        <fullName evidence="2">NusG domain II-containing protein</fullName>
    </submittedName>
</protein>
<evidence type="ECO:0000313" key="2">
    <source>
        <dbReference type="EMBL" id="CAH8244637.1"/>
    </source>
</evidence>
<keyword evidence="1" id="KW-0472">Membrane</keyword>
<keyword evidence="1" id="KW-0812">Transmembrane</keyword>
<evidence type="ECO:0000313" key="3">
    <source>
        <dbReference type="Proteomes" id="UP001154322"/>
    </source>
</evidence>
<dbReference type="Proteomes" id="UP001154322">
    <property type="component" value="Unassembled WGS sequence"/>
</dbReference>
<dbReference type="Pfam" id="PF07009">
    <property type="entry name" value="NusG_II"/>
    <property type="match status" value="1"/>
</dbReference>
<dbReference type="InterPro" id="IPR038690">
    <property type="entry name" value="NusG_2_sf"/>
</dbReference>
<dbReference type="RefSeq" id="WP_133382076.1">
    <property type="nucleotide sequence ID" value="NZ_AP031286.1"/>
</dbReference>
<keyword evidence="1" id="KW-1133">Transmembrane helix</keyword>
<proteinExistence type="predicted"/>
<dbReference type="CDD" id="cd09911">
    <property type="entry name" value="Lin0431_like"/>
    <property type="match status" value="1"/>
</dbReference>